<feature type="signal peptide" evidence="1">
    <location>
        <begin position="1"/>
        <end position="19"/>
    </location>
</feature>
<dbReference type="EMBL" id="PDUG01000002">
    <property type="protein sequence ID" value="PIC48679.1"/>
    <property type="molecule type" value="Genomic_DNA"/>
</dbReference>
<proteinExistence type="predicted"/>
<gene>
    <name evidence="2" type="primary">Cnig_chr_II.g7570</name>
    <name evidence="2" type="ORF">B9Z55_007570</name>
</gene>
<dbReference type="Proteomes" id="UP000230233">
    <property type="component" value="Chromosome II"/>
</dbReference>
<name>A0A2G5VA66_9PELO</name>
<comment type="caution">
    <text evidence="2">The sequence shown here is derived from an EMBL/GenBank/DDBJ whole genome shotgun (WGS) entry which is preliminary data.</text>
</comment>
<protein>
    <recommendedName>
        <fullName evidence="4">Domain of unknown function WSN domain-containing protein</fullName>
    </recommendedName>
</protein>
<organism evidence="2 3">
    <name type="scientific">Caenorhabditis nigoni</name>
    <dbReference type="NCBI Taxonomy" id="1611254"/>
    <lineage>
        <taxon>Eukaryota</taxon>
        <taxon>Metazoa</taxon>
        <taxon>Ecdysozoa</taxon>
        <taxon>Nematoda</taxon>
        <taxon>Chromadorea</taxon>
        <taxon>Rhabditida</taxon>
        <taxon>Rhabditina</taxon>
        <taxon>Rhabditomorpha</taxon>
        <taxon>Rhabditoidea</taxon>
        <taxon>Rhabditidae</taxon>
        <taxon>Peloderinae</taxon>
        <taxon>Caenorhabditis</taxon>
    </lineage>
</organism>
<keyword evidence="1" id="KW-0732">Signal</keyword>
<evidence type="ECO:0000256" key="1">
    <source>
        <dbReference type="SAM" id="SignalP"/>
    </source>
</evidence>
<feature type="chain" id="PRO_5013828561" description="Domain of unknown function WSN domain-containing protein" evidence="1">
    <location>
        <begin position="20"/>
        <end position="110"/>
    </location>
</feature>
<accession>A0A2G5VA66</accession>
<reference evidence="3" key="1">
    <citation type="submission" date="2017-10" db="EMBL/GenBank/DDBJ databases">
        <title>Rapid genome shrinkage in a self-fertile nematode reveals novel sperm competition proteins.</title>
        <authorList>
            <person name="Yin D."/>
            <person name="Schwarz E.M."/>
            <person name="Thomas C.G."/>
            <person name="Felde R.L."/>
            <person name="Korf I.F."/>
            <person name="Cutter A.D."/>
            <person name="Schartner C.M."/>
            <person name="Ralston E.J."/>
            <person name="Meyer B.J."/>
            <person name="Haag E.S."/>
        </authorList>
    </citation>
    <scope>NUCLEOTIDE SEQUENCE [LARGE SCALE GENOMIC DNA]</scope>
    <source>
        <strain evidence="3">JU1422</strain>
    </source>
</reference>
<keyword evidence="3" id="KW-1185">Reference proteome</keyword>
<evidence type="ECO:0000313" key="2">
    <source>
        <dbReference type="EMBL" id="PIC48679.1"/>
    </source>
</evidence>
<evidence type="ECO:0008006" key="4">
    <source>
        <dbReference type="Google" id="ProtNLM"/>
    </source>
</evidence>
<dbReference type="AlphaFoldDB" id="A0A2G5VA66"/>
<evidence type="ECO:0000313" key="3">
    <source>
        <dbReference type="Proteomes" id="UP000230233"/>
    </source>
</evidence>
<sequence length="110" mass="12350">MKDQLLLSIVIVLVMNGMASDIEVTVNRMDVADDLKSYGLVTLETSKDLKTMDNSISRAKLISSSLDDELDARVHNALKNMQKEDKSVSKARRCCCLELMSHLESFQRNS</sequence>